<gene>
    <name evidence="5" type="ORF">Ctob_003478</name>
</gene>
<dbReference type="InterPro" id="IPR011992">
    <property type="entry name" value="EF-hand-dom_pair"/>
</dbReference>
<evidence type="ECO:0000313" key="5">
    <source>
        <dbReference type="EMBL" id="KOO29549.1"/>
    </source>
</evidence>
<keyword evidence="6" id="KW-1185">Reference proteome</keyword>
<protein>
    <recommendedName>
        <fullName evidence="4">EF-hand domain-containing protein</fullName>
    </recommendedName>
</protein>
<dbReference type="Gene3D" id="1.10.238.10">
    <property type="entry name" value="EF-hand"/>
    <property type="match status" value="1"/>
</dbReference>
<sequence>MERVILLPLFFTTASAAVRVTVGANSALRASPLGLRALRDLGLVSQQLRELQELVQPAAEQGCKAPTQASEIASLRAVLDGGIVSLTGSLGELTASIEAASRSAPAPLPLATTSEAAAPASLKTLCEQASRLHRTVQKQREYILVLEEQEGGAAERTREVFDGLDTDGNGQLEWSEFEAGAAALLSPDALKDATYTQELKEAFERADAGNDASLSYEEFVTLMSSMRDDQLGPLRASFSEGLEQLLAVSLQMIALTLSSELSTGLGTLPPGRAQQLALYIDRWCDIEARAEVAFASAGAVPRVQRSSKVEEGFFGSSAEVCVPAECVLVPSSGEEVAAEAFVEMVDTGVVTPTASAATSPAAAEPSTAIVGAPPAADSSMRTADSSVRTGADSSVRTADSSVEAAILFESLLTESLLTEVGALAGELSLPNAASADSPVQRLGRSIRFAVSSLRQSLGFCARGIRILCRDLVEVALLLRTFTQGKPLKSADVQVVRRTLVDLMALVPYTIIMIFPLSPPGHVFAFSLMKKCFPAAIPSPFTAQRQDIYEIYTRIALEAQANAPPRDPIKQLIKLTFGQLPKLLQKPAKAAGQAAVPLKPPAGFAWSEGVNVAGVNGLPSSPASAASATASAAVAGVNAAGVNATAAAAARPDAPPQASVLVSRVAAAGTAVPRGLDRAKQPLGSALGKVRSWV</sequence>
<dbReference type="InterPro" id="IPR018247">
    <property type="entry name" value="EF_Hand_1_Ca_BS"/>
</dbReference>
<dbReference type="SMART" id="SM00054">
    <property type="entry name" value="EFh"/>
    <property type="match status" value="2"/>
</dbReference>
<evidence type="ECO:0000256" key="1">
    <source>
        <dbReference type="ARBA" id="ARBA00022837"/>
    </source>
</evidence>
<keyword evidence="1" id="KW-0106">Calcium</keyword>
<feature type="region of interest" description="Disordered" evidence="2">
    <location>
        <begin position="356"/>
        <end position="394"/>
    </location>
</feature>
<evidence type="ECO:0000259" key="4">
    <source>
        <dbReference type="PROSITE" id="PS50222"/>
    </source>
</evidence>
<dbReference type="CDD" id="cd00051">
    <property type="entry name" value="EFh"/>
    <property type="match status" value="1"/>
</dbReference>
<dbReference type="GO" id="GO:0005509">
    <property type="term" value="F:calcium ion binding"/>
    <property type="evidence" value="ECO:0007669"/>
    <property type="project" value="InterPro"/>
</dbReference>
<proteinExistence type="predicted"/>
<dbReference type="AlphaFoldDB" id="A0A0M0JSJ3"/>
<dbReference type="EMBL" id="JWZX01002399">
    <property type="protein sequence ID" value="KOO29549.1"/>
    <property type="molecule type" value="Genomic_DNA"/>
</dbReference>
<feature type="compositionally biased region" description="Low complexity" evidence="2">
    <location>
        <begin position="356"/>
        <end position="368"/>
    </location>
</feature>
<reference evidence="6" key="1">
    <citation type="journal article" date="2015" name="PLoS Genet.">
        <title>Genome Sequence and Transcriptome Analyses of Chrysochromulina tobin: Metabolic Tools for Enhanced Algal Fitness in the Prominent Order Prymnesiales (Haptophyceae).</title>
        <authorList>
            <person name="Hovde B.T."/>
            <person name="Deodato C.R."/>
            <person name="Hunsperger H.M."/>
            <person name="Ryken S.A."/>
            <person name="Yost W."/>
            <person name="Jha R.K."/>
            <person name="Patterson J."/>
            <person name="Monnat R.J. Jr."/>
            <person name="Barlow S.B."/>
            <person name="Starkenburg S.R."/>
            <person name="Cattolico R.A."/>
        </authorList>
    </citation>
    <scope>NUCLEOTIDE SEQUENCE</scope>
    <source>
        <strain evidence="6">CCMP291</strain>
    </source>
</reference>
<dbReference type="Proteomes" id="UP000037460">
    <property type="component" value="Unassembled WGS sequence"/>
</dbReference>
<dbReference type="OrthoDB" id="275278at2759"/>
<keyword evidence="3" id="KW-0732">Signal</keyword>
<evidence type="ECO:0000256" key="2">
    <source>
        <dbReference type="SAM" id="MobiDB-lite"/>
    </source>
</evidence>
<dbReference type="PROSITE" id="PS00018">
    <property type="entry name" value="EF_HAND_1"/>
    <property type="match status" value="1"/>
</dbReference>
<name>A0A0M0JSJ3_9EUKA</name>
<dbReference type="PROSITE" id="PS50222">
    <property type="entry name" value="EF_HAND_2"/>
    <property type="match status" value="2"/>
</dbReference>
<dbReference type="Pfam" id="PF13499">
    <property type="entry name" value="EF-hand_7"/>
    <property type="match status" value="1"/>
</dbReference>
<feature type="non-terminal residue" evidence="5">
    <location>
        <position position="693"/>
    </location>
</feature>
<evidence type="ECO:0000256" key="3">
    <source>
        <dbReference type="SAM" id="SignalP"/>
    </source>
</evidence>
<comment type="caution">
    <text evidence="5">The sequence shown here is derived from an EMBL/GenBank/DDBJ whole genome shotgun (WGS) entry which is preliminary data.</text>
</comment>
<feature type="domain" description="EF-hand" evidence="4">
    <location>
        <begin position="194"/>
        <end position="229"/>
    </location>
</feature>
<feature type="domain" description="EF-hand" evidence="4">
    <location>
        <begin position="152"/>
        <end position="187"/>
    </location>
</feature>
<feature type="compositionally biased region" description="Polar residues" evidence="2">
    <location>
        <begin position="379"/>
        <end position="394"/>
    </location>
</feature>
<evidence type="ECO:0000313" key="6">
    <source>
        <dbReference type="Proteomes" id="UP000037460"/>
    </source>
</evidence>
<feature type="signal peptide" evidence="3">
    <location>
        <begin position="1"/>
        <end position="16"/>
    </location>
</feature>
<accession>A0A0M0JSJ3</accession>
<feature type="chain" id="PRO_5005602140" description="EF-hand domain-containing protein" evidence="3">
    <location>
        <begin position="17"/>
        <end position="693"/>
    </location>
</feature>
<dbReference type="SUPFAM" id="SSF47473">
    <property type="entry name" value="EF-hand"/>
    <property type="match status" value="1"/>
</dbReference>
<dbReference type="InterPro" id="IPR002048">
    <property type="entry name" value="EF_hand_dom"/>
</dbReference>
<organism evidence="5 6">
    <name type="scientific">Chrysochromulina tobinii</name>
    <dbReference type="NCBI Taxonomy" id="1460289"/>
    <lineage>
        <taxon>Eukaryota</taxon>
        <taxon>Haptista</taxon>
        <taxon>Haptophyta</taxon>
        <taxon>Prymnesiophyceae</taxon>
        <taxon>Prymnesiales</taxon>
        <taxon>Chrysochromulinaceae</taxon>
        <taxon>Chrysochromulina</taxon>
    </lineage>
</organism>